<comment type="subcellular location">
    <subcellularLocation>
        <location evidence="1">Cell membrane</location>
        <topology evidence="1">Multi-pass membrane protein</topology>
    </subcellularLocation>
</comment>
<feature type="transmembrane region" description="Helical" evidence="7">
    <location>
        <begin position="7"/>
        <end position="26"/>
    </location>
</feature>
<evidence type="ECO:0000256" key="6">
    <source>
        <dbReference type="ARBA" id="ARBA00023136"/>
    </source>
</evidence>
<dbReference type="PANTHER" id="PTHR33452:SF1">
    <property type="entry name" value="INNER MEMBRANE PROTEIN YPHA-RELATED"/>
    <property type="match status" value="1"/>
</dbReference>
<keyword evidence="6 7" id="KW-0472">Membrane</keyword>
<feature type="transmembrane region" description="Helical" evidence="7">
    <location>
        <begin position="101"/>
        <end position="124"/>
    </location>
</feature>
<dbReference type="Pfam" id="PF07681">
    <property type="entry name" value="DoxX"/>
    <property type="match status" value="1"/>
</dbReference>
<keyword evidence="4 7" id="KW-0812">Transmembrane</keyword>
<feature type="transmembrane region" description="Helical" evidence="7">
    <location>
        <begin position="72"/>
        <end position="89"/>
    </location>
</feature>
<feature type="transmembrane region" description="Helical" evidence="7">
    <location>
        <begin position="46"/>
        <end position="65"/>
    </location>
</feature>
<gene>
    <name evidence="8" type="ORF">ACFO3D_09320</name>
</gene>
<dbReference type="EMBL" id="JBHSFU010000004">
    <property type="protein sequence ID" value="MFC4558411.1"/>
    <property type="molecule type" value="Genomic_DNA"/>
</dbReference>
<reference evidence="9" key="1">
    <citation type="journal article" date="2019" name="Int. J. Syst. Evol. Microbiol.">
        <title>The Global Catalogue of Microorganisms (GCM) 10K type strain sequencing project: providing services to taxonomists for standard genome sequencing and annotation.</title>
        <authorList>
            <consortium name="The Broad Institute Genomics Platform"/>
            <consortium name="The Broad Institute Genome Sequencing Center for Infectious Disease"/>
            <person name="Wu L."/>
            <person name="Ma J."/>
        </authorList>
    </citation>
    <scope>NUCLEOTIDE SEQUENCE [LARGE SCALE GENOMIC DNA]</scope>
    <source>
        <strain evidence="9">CGMCC 4.7426</strain>
    </source>
</reference>
<keyword evidence="3" id="KW-1003">Cell membrane</keyword>
<comment type="caution">
    <text evidence="8">The sequence shown here is derived from an EMBL/GenBank/DDBJ whole genome shotgun (WGS) entry which is preliminary data.</text>
</comment>
<evidence type="ECO:0000313" key="9">
    <source>
        <dbReference type="Proteomes" id="UP001595989"/>
    </source>
</evidence>
<name>A0ABV9DJU3_9BACI</name>
<organism evidence="8 9">
    <name type="scientific">Virgibacillus kekensis</name>
    <dbReference type="NCBI Taxonomy" id="202261"/>
    <lineage>
        <taxon>Bacteria</taxon>
        <taxon>Bacillati</taxon>
        <taxon>Bacillota</taxon>
        <taxon>Bacilli</taxon>
        <taxon>Bacillales</taxon>
        <taxon>Bacillaceae</taxon>
        <taxon>Virgibacillus</taxon>
    </lineage>
</organism>
<comment type="similarity">
    <text evidence="2">Belongs to the DoxX family.</text>
</comment>
<evidence type="ECO:0000256" key="1">
    <source>
        <dbReference type="ARBA" id="ARBA00004651"/>
    </source>
</evidence>
<dbReference type="InterPro" id="IPR051907">
    <property type="entry name" value="DoxX-like_oxidoreductase"/>
</dbReference>
<sequence length="131" mass="13889">MANRNEIGTFLLRIVLGLVFFAHGVTKFQDGIGNTVGWFESIGLPGFLAYAVGTIEVVGGIAVILGIGTRIVALLFSIVLVGAIFTVKLPNGFLNGYAYDLILLTIAIYMVLNGSRLFSLGGAFKGMKSQS</sequence>
<evidence type="ECO:0000256" key="3">
    <source>
        <dbReference type="ARBA" id="ARBA00022475"/>
    </source>
</evidence>
<evidence type="ECO:0000256" key="5">
    <source>
        <dbReference type="ARBA" id="ARBA00022989"/>
    </source>
</evidence>
<evidence type="ECO:0000313" key="8">
    <source>
        <dbReference type="EMBL" id="MFC4558411.1"/>
    </source>
</evidence>
<dbReference type="RefSeq" id="WP_390295101.1">
    <property type="nucleotide sequence ID" value="NZ_JBHSFU010000004.1"/>
</dbReference>
<accession>A0ABV9DJU3</accession>
<evidence type="ECO:0000256" key="2">
    <source>
        <dbReference type="ARBA" id="ARBA00006679"/>
    </source>
</evidence>
<dbReference type="InterPro" id="IPR032808">
    <property type="entry name" value="DoxX"/>
</dbReference>
<evidence type="ECO:0000256" key="4">
    <source>
        <dbReference type="ARBA" id="ARBA00022692"/>
    </source>
</evidence>
<proteinExistence type="inferred from homology"/>
<dbReference type="PANTHER" id="PTHR33452">
    <property type="entry name" value="OXIDOREDUCTASE CATD-RELATED"/>
    <property type="match status" value="1"/>
</dbReference>
<keyword evidence="9" id="KW-1185">Reference proteome</keyword>
<keyword evidence="5 7" id="KW-1133">Transmembrane helix</keyword>
<protein>
    <submittedName>
        <fullName evidence="8">DoxX family protein</fullName>
    </submittedName>
</protein>
<evidence type="ECO:0000256" key="7">
    <source>
        <dbReference type="SAM" id="Phobius"/>
    </source>
</evidence>
<dbReference type="Proteomes" id="UP001595989">
    <property type="component" value="Unassembled WGS sequence"/>
</dbReference>